<dbReference type="GO" id="GO:0017183">
    <property type="term" value="P:protein histidyl modification to diphthamide"/>
    <property type="evidence" value="ECO:0007669"/>
    <property type="project" value="UniProtKB-UniPathway"/>
</dbReference>
<evidence type="ECO:0000256" key="3">
    <source>
        <dbReference type="ARBA" id="ARBA00022603"/>
    </source>
</evidence>
<comment type="similarity">
    <text evidence="2">Belongs to the diphthine synthase family.</text>
</comment>
<dbReference type="PIRSF" id="PIRSF036432">
    <property type="entry name" value="Diphthine_synth"/>
    <property type="match status" value="1"/>
</dbReference>
<dbReference type="PANTHER" id="PTHR10882:SF0">
    <property type="entry name" value="DIPHTHINE METHYL ESTER SYNTHASE"/>
    <property type="match status" value="1"/>
</dbReference>
<dbReference type="GO" id="GO:0004164">
    <property type="term" value="F:diphthine synthase activity"/>
    <property type="evidence" value="ECO:0007669"/>
    <property type="project" value="InterPro"/>
</dbReference>
<accession>X1GFM1</accession>
<dbReference type="InterPro" id="IPR014776">
    <property type="entry name" value="4pyrrole_Mease_sub2"/>
</dbReference>
<proteinExistence type="inferred from homology"/>
<dbReference type="CDD" id="cd11647">
    <property type="entry name" value="DHP5_DphB"/>
    <property type="match status" value="1"/>
</dbReference>
<comment type="pathway">
    <text evidence="1">Protein modification; peptidyl-diphthamide biosynthesis.</text>
</comment>
<evidence type="ECO:0000256" key="5">
    <source>
        <dbReference type="ARBA" id="ARBA00022691"/>
    </source>
</evidence>
<dbReference type="InterPro" id="IPR014777">
    <property type="entry name" value="4pyrrole_Mease_sub1"/>
</dbReference>
<keyword evidence="5" id="KW-0949">S-adenosyl-L-methionine</keyword>
<evidence type="ECO:0000259" key="6">
    <source>
        <dbReference type="Pfam" id="PF00590"/>
    </source>
</evidence>
<feature type="non-terminal residue" evidence="7">
    <location>
        <position position="1"/>
    </location>
</feature>
<evidence type="ECO:0000256" key="1">
    <source>
        <dbReference type="ARBA" id="ARBA00005156"/>
    </source>
</evidence>
<reference evidence="7" key="1">
    <citation type="journal article" date="2014" name="Front. Microbiol.">
        <title>High frequency of phylogenetically diverse reductive dehalogenase-homologous genes in deep subseafloor sedimentary metagenomes.</title>
        <authorList>
            <person name="Kawai M."/>
            <person name="Futagami T."/>
            <person name="Toyoda A."/>
            <person name="Takaki Y."/>
            <person name="Nishi S."/>
            <person name="Hori S."/>
            <person name="Arai W."/>
            <person name="Tsubouchi T."/>
            <person name="Morono Y."/>
            <person name="Uchiyama I."/>
            <person name="Ito T."/>
            <person name="Fujiyama A."/>
            <person name="Inagaki F."/>
            <person name="Takami H."/>
        </authorList>
    </citation>
    <scope>NUCLEOTIDE SEQUENCE</scope>
    <source>
        <strain evidence="7">Expedition CK06-06</strain>
    </source>
</reference>
<protein>
    <recommendedName>
        <fullName evidence="6">Tetrapyrrole methylase domain-containing protein</fullName>
    </recommendedName>
</protein>
<sequence length="217" mass="25030">VKKCKRIYLENYTVDFPYNREELEHVIGKKIIPSDREFVESLSVVDEAKKMDIALLVYGSPLTATTHISLIQEAKKCDVRYKIIYNASILDAVAETGLQVYKFGKIASMPKWDKGKNFIPDSFMEIVQENQSIGAHSLILIDIGLEFQDALNQLEISAEKYKIKLKKIIICSRLGTRDKKIYYDYADKLNDKKINAPYCIIIPSKLHFIEKEILEEF</sequence>
<dbReference type="InterPro" id="IPR004551">
    <property type="entry name" value="Dphthn_synthase"/>
</dbReference>
<dbReference type="GO" id="GO:0032259">
    <property type="term" value="P:methylation"/>
    <property type="evidence" value="ECO:0007669"/>
    <property type="project" value="UniProtKB-KW"/>
</dbReference>
<keyword evidence="3" id="KW-0489">Methyltransferase</keyword>
<organism evidence="7">
    <name type="scientific">marine sediment metagenome</name>
    <dbReference type="NCBI Taxonomy" id="412755"/>
    <lineage>
        <taxon>unclassified sequences</taxon>
        <taxon>metagenomes</taxon>
        <taxon>ecological metagenomes</taxon>
    </lineage>
</organism>
<dbReference type="InterPro" id="IPR000878">
    <property type="entry name" value="4pyrrol_Mease"/>
</dbReference>
<dbReference type="EMBL" id="BARU01005719">
    <property type="protein sequence ID" value="GAH40409.1"/>
    <property type="molecule type" value="Genomic_DNA"/>
</dbReference>
<evidence type="ECO:0000313" key="7">
    <source>
        <dbReference type="EMBL" id="GAH40409.1"/>
    </source>
</evidence>
<comment type="caution">
    <text evidence="7">The sequence shown here is derived from an EMBL/GenBank/DDBJ whole genome shotgun (WGS) entry which is preliminary data.</text>
</comment>
<dbReference type="Pfam" id="PF00590">
    <property type="entry name" value="TP_methylase"/>
    <property type="match status" value="1"/>
</dbReference>
<dbReference type="SUPFAM" id="SSF53790">
    <property type="entry name" value="Tetrapyrrole methylase"/>
    <property type="match status" value="1"/>
</dbReference>
<feature type="domain" description="Tetrapyrrole methylase" evidence="6">
    <location>
        <begin position="35"/>
        <end position="182"/>
    </location>
</feature>
<dbReference type="AlphaFoldDB" id="X1GFM1"/>
<evidence type="ECO:0000256" key="2">
    <source>
        <dbReference type="ARBA" id="ARBA00006729"/>
    </source>
</evidence>
<dbReference type="Gene3D" id="3.30.950.10">
    <property type="entry name" value="Methyltransferase, Cobalt-precorrin-4 Transmethylase, Domain 2"/>
    <property type="match status" value="1"/>
</dbReference>
<evidence type="ECO:0000256" key="4">
    <source>
        <dbReference type="ARBA" id="ARBA00022679"/>
    </source>
</evidence>
<dbReference type="NCBIfam" id="TIGR00522">
    <property type="entry name" value="dph5"/>
    <property type="match status" value="1"/>
</dbReference>
<dbReference type="PANTHER" id="PTHR10882">
    <property type="entry name" value="DIPHTHINE SYNTHASE"/>
    <property type="match status" value="1"/>
</dbReference>
<dbReference type="UniPathway" id="UPA00559"/>
<gene>
    <name evidence="7" type="ORF">S03H2_11190</name>
</gene>
<dbReference type="Gene3D" id="3.40.1010.10">
    <property type="entry name" value="Cobalt-precorrin-4 Transmethylase, Domain 1"/>
    <property type="match status" value="1"/>
</dbReference>
<keyword evidence="4" id="KW-0808">Transferase</keyword>
<dbReference type="InterPro" id="IPR035996">
    <property type="entry name" value="4pyrrol_Methylase_sf"/>
</dbReference>
<name>X1GFM1_9ZZZZ</name>